<dbReference type="InterPro" id="IPR050490">
    <property type="entry name" value="Bact_solute-bd_prot1"/>
</dbReference>
<organism evidence="2">
    <name type="scientific">Vecturithrix granuli</name>
    <dbReference type="NCBI Taxonomy" id="1499967"/>
    <lineage>
        <taxon>Bacteria</taxon>
        <taxon>Candidatus Moduliflexota</taxon>
        <taxon>Candidatus Vecturitrichia</taxon>
        <taxon>Candidatus Vecturitrichales</taxon>
        <taxon>Candidatus Vecturitrichaceae</taxon>
        <taxon>Candidatus Vecturithrix</taxon>
    </lineage>
</organism>
<dbReference type="EMBL" id="DF820471">
    <property type="protein sequence ID" value="GAK59861.1"/>
    <property type="molecule type" value="Genomic_DNA"/>
</dbReference>
<dbReference type="Gene3D" id="3.40.190.10">
    <property type="entry name" value="Periplasmic binding protein-like II"/>
    <property type="match status" value="1"/>
</dbReference>
<feature type="signal peptide" evidence="1">
    <location>
        <begin position="1"/>
        <end position="23"/>
    </location>
</feature>
<keyword evidence="3" id="KW-1185">Reference proteome</keyword>
<proteinExistence type="predicted"/>
<dbReference type="STRING" id="1499967.U27_06847"/>
<gene>
    <name evidence="2" type="ORF">U27_06847</name>
</gene>
<dbReference type="HOGENOM" id="CLU_031285_10_5_0"/>
<accession>A0A081C5K6</accession>
<dbReference type="SUPFAM" id="SSF53850">
    <property type="entry name" value="Periplasmic binding protein-like II"/>
    <property type="match status" value="1"/>
</dbReference>
<evidence type="ECO:0000256" key="1">
    <source>
        <dbReference type="SAM" id="SignalP"/>
    </source>
</evidence>
<keyword evidence="1" id="KW-0732">Signal</keyword>
<dbReference type="InterPro" id="IPR006059">
    <property type="entry name" value="SBP"/>
</dbReference>
<dbReference type="Proteomes" id="UP000030661">
    <property type="component" value="Unassembled WGS sequence"/>
</dbReference>
<evidence type="ECO:0000313" key="3">
    <source>
        <dbReference type="Proteomes" id="UP000030661"/>
    </source>
</evidence>
<protein>
    <submittedName>
        <fullName evidence="2">Extracellular solute-binding protein family 1</fullName>
    </submittedName>
</protein>
<dbReference type="PANTHER" id="PTHR43649:SF12">
    <property type="entry name" value="DIACETYLCHITOBIOSE BINDING PROTEIN DASA"/>
    <property type="match status" value="1"/>
</dbReference>
<name>A0A081C5K6_VECG1</name>
<dbReference type="PANTHER" id="PTHR43649">
    <property type="entry name" value="ARABINOSE-BINDING PROTEIN-RELATED"/>
    <property type="match status" value="1"/>
</dbReference>
<evidence type="ECO:0000313" key="2">
    <source>
        <dbReference type="EMBL" id="GAK59861.1"/>
    </source>
</evidence>
<dbReference type="AlphaFoldDB" id="A0A081C5K6"/>
<dbReference type="Pfam" id="PF13416">
    <property type="entry name" value="SBP_bac_8"/>
    <property type="match status" value="1"/>
</dbReference>
<dbReference type="eggNOG" id="COG1653">
    <property type="taxonomic scope" value="Bacteria"/>
</dbReference>
<sequence length="421" mass="47148">MKKCVCACLLLMFVAGLSLGVSAKETIIYYLWDDPTYQNIVNTFNASQDEVFVDAKVIPAKDYESKIMTLLAGGTEMDAYMNKRATDIFPMVDNGYAEPLDDLIAAHQFDMGPLAGYKEAITIDGQVYALPFRGEAYFTYFNKKVFEQAGVPTPDTYVEKGEWTWAKFAEVAKQLASGDGKVYGAIMYIWGSSQVMPADQRGISYITADGEIDIDDSLVHSFKLRKELEQVKAIIPLAELKATKTHYSKAFWDGNSGMLLIGAWFPGMMLTAKNEGSLQGFTWEDWGLTRLPCDEPEYRTTGLPTSNVLHADSQKKDAAFKFLSWMSGPEGAKVVMQNGFMPAMFSPEVKEVAAATLPDEKSLHYYTEDTVHVTGWYNKYGSKVEAELVKVLEEYLMSDMTDNQLMDTIRAHFEEIINTTM</sequence>
<reference evidence="2" key="1">
    <citation type="journal article" date="2015" name="PeerJ">
        <title>First genomic representation of candidate bacterial phylum KSB3 points to enhanced environmental sensing as a trigger of wastewater bulking.</title>
        <authorList>
            <person name="Sekiguchi Y."/>
            <person name="Ohashi A."/>
            <person name="Parks D.H."/>
            <person name="Yamauchi T."/>
            <person name="Tyson G.W."/>
            <person name="Hugenholtz P."/>
        </authorList>
    </citation>
    <scope>NUCLEOTIDE SEQUENCE [LARGE SCALE GENOMIC DNA]</scope>
</reference>
<feature type="chain" id="PRO_5005160213" evidence="1">
    <location>
        <begin position="24"/>
        <end position="421"/>
    </location>
</feature>